<comment type="caution">
    <text evidence="1">The sequence shown here is derived from an EMBL/GenBank/DDBJ whole genome shotgun (WGS) entry which is preliminary data.</text>
</comment>
<dbReference type="RefSeq" id="WP_191928362.1">
    <property type="nucleotide sequence ID" value="NZ_JACYMQ010000021.1"/>
</dbReference>
<organism evidence="1 2">
    <name type="scientific">Erwinia persicina</name>
    <dbReference type="NCBI Taxonomy" id="55211"/>
    <lineage>
        <taxon>Bacteria</taxon>
        <taxon>Pseudomonadati</taxon>
        <taxon>Pseudomonadota</taxon>
        <taxon>Gammaproteobacteria</taxon>
        <taxon>Enterobacterales</taxon>
        <taxon>Erwiniaceae</taxon>
        <taxon>Erwinia</taxon>
    </lineage>
</organism>
<evidence type="ECO:0000313" key="2">
    <source>
        <dbReference type="Proteomes" id="UP000661012"/>
    </source>
</evidence>
<evidence type="ECO:0000313" key="1">
    <source>
        <dbReference type="EMBL" id="MBD8109018.1"/>
    </source>
</evidence>
<dbReference type="Proteomes" id="UP000661012">
    <property type="component" value="Unassembled WGS sequence"/>
</dbReference>
<gene>
    <name evidence="1" type="ORF">IFT93_21860</name>
</gene>
<sequence length="78" mass="8638">MNDKIHKSAAGNVMVTGKPGWGKTCLQSQTMPALPSQSDVAQLQQRYGSEDREPFANTLRKNCNVWIILKSGDEHHGE</sequence>
<protein>
    <submittedName>
        <fullName evidence="1">Uncharacterized protein</fullName>
    </submittedName>
</protein>
<proteinExistence type="predicted"/>
<accession>A0ABR8ZZJ5</accession>
<keyword evidence="2" id="KW-1185">Reference proteome</keyword>
<name>A0ABR8ZZJ5_9GAMM</name>
<dbReference type="EMBL" id="JACYNN010000030">
    <property type="protein sequence ID" value="MBD8109018.1"/>
    <property type="molecule type" value="Genomic_DNA"/>
</dbReference>
<reference evidence="1 2" key="1">
    <citation type="journal article" date="2020" name="FEMS Microbiol. Ecol.">
        <title>Temporal dynamics of bacterial communities during seed development and maturation.</title>
        <authorList>
            <person name="Chesneau G."/>
            <person name="Torres-Cortes G."/>
            <person name="Briand M."/>
            <person name="Darrasse A."/>
            <person name="Preveaux A."/>
            <person name="Marais C."/>
            <person name="Jacques M.A."/>
            <person name="Shade A."/>
            <person name="Barret M."/>
        </authorList>
    </citation>
    <scope>NUCLEOTIDE SEQUENCE [LARGE SCALE GENOMIC DNA]</scope>
    <source>
        <strain evidence="1 2">CFBP13732</strain>
    </source>
</reference>